<protein>
    <submittedName>
        <fullName evidence="1">Uncharacterized protein</fullName>
    </submittedName>
</protein>
<dbReference type="EMBL" id="MU394316">
    <property type="protein sequence ID" value="KAI6086368.1"/>
    <property type="molecule type" value="Genomic_DNA"/>
</dbReference>
<organism evidence="1 2">
    <name type="scientific">Hypoxylon rubiginosum</name>
    <dbReference type="NCBI Taxonomy" id="110542"/>
    <lineage>
        <taxon>Eukaryota</taxon>
        <taxon>Fungi</taxon>
        <taxon>Dikarya</taxon>
        <taxon>Ascomycota</taxon>
        <taxon>Pezizomycotina</taxon>
        <taxon>Sordariomycetes</taxon>
        <taxon>Xylariomycetidae</taxon>
        <taxon>Xylariales</taxon>
        <taxon>Hypoxylaceae</taxon>
        <taxon>Hypoxylon</taxon>
    </lineage>
</organism>
<gene>
    <name evidence="1" type="ORF">F4821DRAFT_129589</name>
</gene>
<keyword evidence="2" id="KW-1185">Reference proteome</keyword>
<reference evidence="1 2" key="1">
    <citation type="journal article" date="2022" name="New Phytol.">
        <title>Ecological generalism drives hyperdiversity of secondary metabolite gene clusters in xylarialean endophytes.</title>
        <authorList>
            <person name="Franco M.E.E."/>
            <person name="Wisecaver J.H."/>
            <person name="Arnold A.E."/>
            <person name="Ju Y.M."/>
            <person name="Slot J.C."/>
            <person name="Ahrendt S."/>
            <person name="Moore L.P."/>
            <person name="Eastman K.E."/>
            <person name="Scott K."/>
            <person name="Konkel Z."/>
            <person name="Mondo S.J."/>
            <person name="Kuo A."/>
            <person name="Hayes R.D."/>
            <person name="Haridas S."/>
            <person name="Andreopoulos B."/>
            <person name="Riley R."/>
            <person name="LaButti K."/>
            <person name="Pangilinan J."/>
            <person name="Lipzen A."/>
            <person name="Amirebrahimi M."/>
            <person name="Yan J."/>
            <person name="Adam C."/>
            <person name="Keymanesh K."/>
            <person name="Ng V."/>
            <person name="Louie K."/>
            <person name="Northen T."/>
            <person name="Drula E."/>
            <person name="Henrissat B."/>
            <person name="Hsieh H.M."/>
            <person name="Youens-Clark K."/>
            <person name="Lutzoni F."/>
            <person name="Miadlikowska J."/>
            <person name="Eastwood D.C."/>
            <person name="Hamelin R.C."/>
            <person name="Grigoriev I.V."/>
            <person name="U'Ren J.M."/>
        </authorList>
    </citation>
    <scope>NUCLEOTIDE SEQUENCE [LARGE SCALE GENOMIC DNA]</scope>
    <source>
        <strain evidence="1 2">ER1909</strain>
    </source>
</reference>
<evidence type="ECO:0000313" key="2">
    <source>
        <dbReference type="Proteomes" id="UP001497680"/>
    </source>
</evidence>
<comment type="caution">
    <text evidence="1">The sequence shown here is derived from an EMBL/GenBank/DDBJ whole genome shotgun (WGS) entry which is preliminary data.</text>
</comment>
<evidence type="ECO:0000313" key="1">
    <source>
        <dbReference type="EMBL" id="KAI6086368.1"/>
    </source>
</evidence>
<name>A0ACC0D0W0_9PEZI</name>
<sequence length="749" mass="85330">MATHITKEALPIYSEFTSRPRQTHSPNDAKSRFKADLAKQRRSLIESNAEASGSNPGPTGGTIVKNITFFTNENIEKTNDKPSRESSHRQARFLKDFPEYTLAKKPSSAKEPAPAKKSVVSVPSAFLTKESSEFFRDCALTEERLKQLGERWLDINLLQRLLLYCRPFVMTFEGSPSPTDPNSKTLMTVEHPDLYEYLIQSGNWDSFYEQMSKAWPVTFGSFITIGRPTPIFLWQDTKPHLDNGTSYVCRKSEPNGPQPLLEELFCGTNIHLHPSDDMLWQIMPTISVSILTMPTAAFLEGLFVPTHTSNIGSGTLMDWFPIQNTTPVLYSTGDFKNGNWFCIRFNMRACVPDEKGHRVKHFKNGYGVSPESLGFPLRRQAARISGLSKADQFAIERLVSVAVVLRKRYQAGAPSTIRYTVVAWLDYLPETGGSVDGSSLLPVLSDRIDVDLDLKGCGAGGAGLLQFLIVLTRAIDHWRNCWDTMMTKIDDMISVQLQDTLDKRRWKMLMFDDSFQLSEQYFTVLQLLRIFQDWIGEMERGFEDLKRELFGQFEAWLAWRQIHAPEDEDAWPLDMNILEDDFEKVRDFFKLRVNPLKERIQRKKNEVESLRDGLFNAASLREALKAKTLNLFIGVFTVVTVFFTPLSFITAFWAIPFMTENPQTAPPVPSGFTTSFVAVPMLTYILSAAVIVWVWSRSSRSFKGFVFDHTWDILDAVSRNAISVLDQLRKVRFGRKARSGSFDQKTYEV</sequence>
<proteinExistence type="predicted"/>
<accession>A0ACC0D0W0</accession>
<dbReference type="Proteomes" id="UP001497680">
    <property type="component" value="Unassembled WGS sequence"/>
</dbReference>